<sequence length="336" mass="38538">MKSTKKVIAVLDLPPERAPNRVRQSYAAAAKRWGAELHWIKNNIQPWHPFWQKMLVCGHVSNEFGPSQVLQLDNDMLIRSDCPSPFSLIGPGQFGIVAERQCAQNRLDRGGWHRRAHSIWSRRCGVKPAPTWIHPNGGLYLYRTEEFNAMFETIADYIHRTNASIDLGPDESLIINQLWNSFPQSVTFIPGDFNVSMTQAPDWARNPIMQSFIYHFIRKSKKHIENCEWQRQDPLQLPYSQNQRSKKLIAAWKDSPPAHYDMGEILRVEPVANLLAVYPELTVSGTWKHGLAINEDRLTPDDDTSIPYLMLSRFLIRLGVNARRFQLNTAGSLAND</sequence>
<reference evidence="1 2" key="1">
    <citation type="submission" date="2019-08" db="EMBL/GenBank/DDBJ databases">
        <authorList>
            <person name="Dhanesh K."/>
            <person name="Kumar G."/>
            <person name="Sasikala C."/>
            <person name="Venkata Ramana C."/>
        </authorList>
    </citation>
    <scope>NUCLEOTIDE SEQUENCE [LARGE SCALE GENOMIC DNA]</scope>
    <source>
        <strain evidence="1 2">JC645</strain>
    </source>
</reference>
<evidence type="ECO:0000313" key="2">
    <source>
        <dbReference type="Proteomes" id="UP000324479"/>
    </source>
</evidence>
<dbReference type="Proteomes" id="UP000324479">
    <property type="component" value="Unassembled WGS sequence"/>
</dbReference>
<keyword evidence="2" id="KW-1185">Reference proteome</keyword>
<accession>A0A5M6D5F4</accession>
<evidence type="ECO:0000313" key="1">
    <source>
        <dbReference type="EMBL" id="KAA5541542.1"/>
    </source>
</evidence>
<name>A0A5M6D5F4_9BACT</name>
<dbReference type="Gene3D" id="3.90.550.10">
    <property type="entry name" value="Spore Coat Polysaccharide Biosynthesis Protein SpsA, Chain A"/>
    <property type="match status" value="1"/>
</dbReference>
<dbReference type="EMBL" id="VWOX01000010">
    <property type="protein sequence ID" value="KAA5541542.1"/>
    <property type="molecule type" value="Genomic_DNA"/>
</dbReference>
<dbReference type="SUPFAM" id="SSF53448">
    <property type="entry name" value="Nucleotide-diphospho-sugar transferases"/>
    <property type="match status" value="1"/>
</dbReference>
<proteinExistence type="predicted"/>
<comment type="caution">
    <text evidence="1">The sequence shown here is derived from an EMBL/GenBank/DDBJ whole genome shotgun (WGS) entry which is preliminary data.</text>
</comment>
<protein>
    <submittedName>
        <fullName evidence="1">Uncharacterized protein</fullName>
    </submittedName>
</protein>
<dbReference type="InterPro" id="IPR029044">
    <property type="entry name" value="Nucleotide-diphossugar_trans"/>
</dbReference>
<gene>
    <name evidence="1" type="ORF">FYK55_18475</name>
</gene>
<organism evidence="1 2">
    <name type="scientific">Roseiconus nitratireducens</name>
    <dbReference type="NCBI Taxonomy" id="2605748"/>
    <lineage>
        <taxon>Bacteria</taxon>
        <taxon>Pseudomonadati</taxon>
        <taxon>Planctomycetota</taxon>
        <taxon>Planctomycetia</taxon>
        <taxon>Pirellulales</taxon>
        <taxon>Pirellulaceae</taxon>
        <taxon>Roseiconus</taxon>
    </lineage>
</organism>
<dbReference type="AlphaFoldDB" id="A0A5M6D5F4"/>